<protein>
    <submittedName>
        <fullName evidence="2">Antibiotic biosynthesis monooxygenase</fullName>
    </submittedName>
</protein>
<gene>
    <name evidence="2" type="ORF">BMF97_15475</name>
</gene>
<dbReference type="GO" id="GO:0004497">
    <property type="term" value="F:monooxygenase activity"/>
    <property type="evidence" value="ECO:0007669"/>
    <property type="project" value="UniProtKB-KW"/>
</dbReference>
<evidence type="ECO:0000259" key="1">
    <source>
        <dbReference type="PROSITE" id="PS51725"/>
    </source>
</evidence>
<accession>A0A1T3FHY1</accession>
<dbReference type="AlphaFoldDB" id="A0A1T3FHY1"/>
<dbReference type="Pfam" id="PF03992">
    <property type="entry name" value="ABM"/>
    <property type="match status" value="1"/>
</dbReference>
<keyword evidence="2" id="KW-0503">Monooxygenase</keyword>
<proteinExistence type="predicted"/>
<sequence length="95" mass="11181">MNIYLTAILKAKKDKRNELLPILQNMVVNTLKEKACLKYELQQGIEDENIFIFHEIWKNAEGLEQHNQQDYIKAFSLKAEEFLDEPAQLYLANLL</sequence>
<feature type="domain" description="ABM" evidence="1">
    <location>
        <begin position="3"/>
        <end position="91"/>
    </location>
</feature>
<organism evidence="2 3">
    <name type="scientific">Elizabethkingia meningoseptica</name>
    <name type="common">Chryseobacterium meningosepticum</name>
    <dbReference type="NCBI Taxonomy" id="238"/>
    <lineage>
        <taxon>Bacteria</taxon>
        <taxon>Pseudomonadati</taxon>
        <taxon>Bacteroidota</taxon>
        <taxon>Flavobacteriia</taxon>
        <taxon>Flavobacteriales</taxon>
        <taxon>Weeksellaceae</taxon>
        <taxon>Elizabethkingia</taxon>
    </lineage>
</organism>
<dbReference type="EMBL" id="MPOG01000016">
    <property type="protein sequence ID" value="OOH93863.1"/>
    <property type="molecule type" value="Genomic_DNA"/>
</dbReference>
<dbReference type="PANTHER" id="PTHR33336">
    <property type="entry name" value="QUINOL MONOOXYGENASE YGIN-RELATED"/>
    <property type="match status" value="1"/>
</dbReference>
<keyword evidence="3" id="KW-1185">Reference proteome</keyword>
<dbReference type="SUPFAM" id="SSF54909">
    <property type="entry name" value="Dimeric alpha+beta barrel"/>
    <property type="match status" value="1"/>
</dbReference>
<dbReference type="eggNOG" id="COG1359">
    <property type="taxonomic scope" value="Bacteria"/>
</dbReference>
<dbReference type="STRING" id="238.BBD35_08265"/>
<dbReference type="OrthoDB" id="9806189at2"/>
<evidence type="ECO:0000313" key="3">
    <source>
        <dbReference type="Proteomes" id="UP000188947"/>
    </source>
</evidence>
<name>A0A1T3FHY1_ELIME</name>
<keyword evidence="2" id="KW-0560">Oxidoreductase</keyword>
<dbReference type="Gene3D" id="3.30.70.100">
    <property type="match status" value="1"/>
</dbReference>
<evidence type="ECO:0000313" key="2">
    <source>
        <dbReference type="EMBL" id="OOH93863.1"/>
    </source>
</evidence>
<dbReference type="PANTHER" id="PTHR33336:SF3">
    <property type="entry name" value="ABM DOMAIN-CONTAINING PROTEIN"/>
    <property type="match status" value="1"/>
</dbReference>
<dbReference type="InterPro" id="IPR011008">
    <property type="entry name" value="Dimeric_a/b-barrel"/>
</dbReference>
<dbReference type="RefSeq" id="WP_077564793.1">
    <property type="nucleotide sequence ID" value="NZ_CP016378.1"/>
</dbReference>
<comment type="caution">
    <text evidence="2">The sequence shown here is derived from an EMBL/GenBank/DDBJ whole genome shotgun (WGS) entry which is preliminary data.</text>
</comment>
<dbReference type="InterPro" id="IPR007138">
    <property type="entry name" value="ABM_dom"/>
</dbReference>
<dbReference type="InterPro" id="IPR050744">
    <property type="entry name" value="AI-2_Isomerase_LsrG"/>
</dbReference>
<reference evidence="2 3" key="1">
    <citation type="submission" date="2016-11" db="EMBL/GenBank/DDBJ databases">
        <title>Genome sequence and comparative genomic analysis of clinical strain Elizabethkingia meningoseptica 61421 PRCM.</title>
        <authorList>
            <person name="Wang M."/>
            <person name="Hu S."/>
            <person name="Cao L."/>
            <person name="Jiang T."/>
            <person name="Zhou Y."/>
            <person name="Ming D."/>
        </authorList>
    </citation>
    <scope>NUCLEOTIDE SEQUENCE [LARGE SCALE GENOMIC DNA]</scope>
    <source>
        <strain evidence="2 3">61421 PRCM</strain>
    </source>
</reference>
<dbReference type="PROSITE" id="PS51725">
    <property type="entry name" value="ABM"/>
    <property type="match status" value="1"/>
</dbReference>
<dbReference type="Proteomes" id="UP000188947">
    <property type="component" value="Unassembled WGS sequence"/>
</dbReference>